<evidence type="ECO:0000313" key="3">
    <source>
        <dbReference type="Proteomes" id="UP000663828"/>
    </source>
</evidence>
<evidence type="ECO:0000313" key="1">
    <source>
        <dbReference type="EMBL" id="CAF1392892.1"/>
    </source>
</evidence>
<evidence type="ECO:0000313" key="2">
    <source>
        <dbReference type="EMBL" id="CAF1647730.1"/>
    </source>
</evidence>
<dbReference type="AlphaFoldDB" id="A0A815KM49"/>
<protein>
    <recommendedName>
        <fullName evidence="5">F-box domain-containing protein</fullName>
    </recommendedName>
</protein>
<organism evidence="1 4">
    <name type="scientific">Adineta ricciae</name>
    <name type="common">Rotifer</name>
    <dbReference type="NCBI Taxonomy" id="249248"/>
    <lineage>
        <taxon>Eukaryota</taxon>
        <taxon>Metazoa</taxon>
        <taxon>Spiralia</taxon>
        <taxon>Gnathifera</taxon>
        <taxon>Rotifera</taxon>
        <taxon>Eurotatoria</taxon>
        <taxon>Bdelloidea</taxon>
        <taxon>Adinetida</taxon>
        <taxon>Adinetidae</taxon>
        <taxon>Adineta</taxon>
    </lineage>
</organism>
<evidence type="ECO:0008006" key="5">
    <source>
        <dbReference type="Google" id="ProtNLM"/>
    </source>
</evidence>
<evidence type="ECO:0000313" key="4">
    <source>
        <dbReference type="Proteomes" id="UP000663852"/>
    </source>
</evidence>
<dbReference type="Proteomes" id="UP000663852">
    <property type="component" value="Unassembled WGS sequence"/>
</dbReference>
<sequence length="553" mass="64328">MTCMLNKFPCEILHCIFDYFHPANLFYSFDQINPEIDEILHSYQRIRLNFKLTRKSEFLFLCENVLAEQIQFLFLSNQFETPNQIQSFLALIPLIKCVHLQHLTLSHLDDPKLFCLILSYLEEHSRLRFLAIKNCSFGLNQRISRQIVDVLITLSSLKYLTLFDSRGLKNLCQSLMKLTHLTIESCDTTDLSRILRFLPNLTHFNVGFSSGQLSMIDYFPSQLKSLQIKSKIWILFEDLENLLSLVPSLQSFLLETNGDHSLLNGQRWKTLIKEKLQNLKEFHIDISVDENTMSGDEVLNLFQNSFWTNEKHCEIGCLISTSSQSCVRIFSLPYFSPRHHWFPSTNLGFYEYSLSSFPFDQHYKELNVFDCSQHNSISSRFPQIETLILQGSTPQIDALKSMVNLFSVKHLKIEPIDDLSSVAFDEIFYSAPNLNKLTLKSSTSLKLNGCRLSENVIYEQIKCLTITNIVDGNDVDEISRIFPKVERITLCGKERDEILPILTQLQCLVSANIQWSHPMKTSTEIIDKYLQQNQICSDGTYYFHWNQLYVWMD</sequence>
<dbReference type="Proteomes" id="UP000663828">
    <property type="component" value="Unassembled WGS sequence"/>
</dbReference>
<keyword evidence="3" id="KW-1185">Reference proteome</keyword>
<reference evidence="1" key="1">
    <citation type="submission" date="2021-02" db="EMBL/GenBank/DDBJ databases">
        <authorList>
            <person name="Nowell W R."/>
        </authorList>
    </citation>
    <scope>NUCLEOTIDE SEQUENCE</scope>
</reference>
<dbReference type="InterPro" id="IPR032675">
    <property type="entry name" value="LRR_dom_sf"/>
</dbReference>
<gene>
    <name evidence="1" type="ORF">EDS130_LOCUS35570</name>
    <name evidence="2" type="ORF">XAT740_LOCUS54405</name>
</gene>
<accession>A0A815KM49</accession>
<dbReference type="OrthoDB" id="10017555at2759"/>
<comment type="caution">
    <text evidence="1">The sequence shown here is derived from an EMBL/GenBank/DDBJ whole genome shotgun (WGS) entry which is preliminary data.</text>
</comment>
<dbReference type="Gene3D" id="3.80.10.10">
    <property type="entry name" value="Ribonuclease Inhibitor"/>
    <property type="match status" value="2"/>
</dbReference>
<dbReference type="SUPFAM" id="SSF52047">
    <property type="entry name" value="RNI-like"/>
    <property type="match status" value="1"/>
</dbReference>
<name>A0A815KM49_ADIRI</name>
<proteinExistence type="predicted"/>
<dbReference type="EMBL" id="CAJNOJ010000314">
    <property type="protein sequence ID" value="CAF1392892.1"/>
    <property type="molecule type" value="Genomic_DNA"/>
</dbReference>
<dbReference type="EMBL" id="CAJNOR010009743">
    <property type="protein sequence ID" value="CAF1647730.1"/>
    <property type="molecule type" value="Genomic_DNA"/>
</dbReference>